<proteinExistence type="predicted"/>
<evidence type="ECO:0000256" key="1">
    <source>
        <dbReference type="SAM" id="MobiDB-lite"/>
    </source>
</evidence>
<reference evidence="2 3" key="1">
    <citation type="journal article" date="2017" name="Curr. Biol.">
        <title>Genome architecture and evolution of a unichromosomal asexual nematode.</title>
        <authorList>
            <person name="Fradin H."/>
            <person name="Zegar C."/>
            <person name="Gutwein M."/>
            <person name="Lucas J."/>
            <person name="Kovtun M."/>
            <person name="Corcoran D."/>
            <person name="Baugh L.R."/>
            <person name="Kiontke K."/>
            <person name="Gunsalus K."/>
            <person name="Fitch D.H."/>
            <person name="Piano F."/>
        </authorList>
    </citation>
    <scope>NUCLEOTIDE SEQUENCE [LARGE SCALE GENOMIC DNA]</scope>
    <source>
        <strain evidence="2">PF1309</strain>
    </source>
</reference>
<dbReference type="Proteomes" id="UP000218231">
    <property type="component" value="Unassembled WGS sequence"/>
</dbReference>
<evidence type="ECO:0000313" key="3">
    <source>
        <dbReference type="Proteomes" id="UP000218231"/>
    </source>
</evidence>
<comment type="caution">
    <text evidence="2">The sequence shown here is derived from an EMBL/GenBank/DDBJ whole genome shotgun (WGS) entry which is preliminary data.</text>
</comment>
<keyword evidence="3" id="KW-1185">Reference proteome</keyword>
<evidence type="ECO:0000313" key="2">
    <source>
        <dbReference type="EMBL" id="PAV78894.1"/>
    </source>
</evidence>
<accession>A0A2A2KY75</accession>
<organism evidence="2 3">
    <name type="scientific">Diploscapter pachys</name>
    <dbReference type="NCBI Taxonomy" id="2018661"/>
    <lineage>
        <taxon>Eukaryota</taxon>
        <taxon>Metazoa</taxon>
        <taxon>Ecdysozoa</taxon>
        <taxon>Nematoda</taxon>
        <taxon>Chromadorea</taxon>
        <taxon>Rhabditida</taxon>
        <taxon>Rhabditina</taxon>
        <taxon>Rhabditomorpha</taxon>
        <taxon>Rhabditoidea</taxon>
        <taxon>Rhabditidae</taxon>
        <taxon>Diploscapter</taxon>
    </lineage>
</organism>
<dbReference type="AlphaFoldDB" id="A0A2A2KY75"/>
<sequence length="110" mass="12744">MFPSHKRPGNLSPYYITSAPDSPTSPSIGRSASQYSKNKPHRPLAAWNVTQPLHLTSNLERLGDVVQPHQLPHQEAPNRHTAVRIITDEKLNYQQRRRFYFGKNQLFIHY</sequence>
<gene>
    <name evidence="2" type="ORF">WR25_13202</name>
</gene>
<name>A0A2A2KY75_9BILA</name>
<feature type="compositionally biased region" description="Polar residues" evidence="1">
    <location>
        <begin position="19"/>
        <end position="37"/>
    </location>
</feature>
<dbReference type="EMBL" id="LIAE01007496">
    <property type="protein sequence ID" value="PAV78894.1"/>
    <property type="molecule type" value="Genomic_DNA"/>
</dbReference>
<protein>
    <submittedName>
        <fullName evidence="2">Uncharacterized protein</fullName>
    </submittedName>
</protein>
<feature type="region of interest" description="Disordered" evidence="1">
    <location>
        <begin position="1"/>
        <end position="42"/>
    </location>
</feature>